<gene>
    <name evidence="12" type="ORF">QO015_004028</name>
</gene>
<dbReference type="EC" id="3.1.4.52" evidence="2"/>
<comment type="subcellular location">
    <subcellularLocation>
        <location evidence="1">Cell membrane</location>
        <topology evidence="1">Multi-pass membrane protein</topology>
    </subcellularLocation>
</comment>
<evidence type="ECO:0000256" key="8">
    <source>
        <dbReference type="ARBA" id="ARBA00023136"/>
    </source>
</evidence>
<dbReference type="Pfam" id="PF12792">
    <property type="entry name" value="CSS-motif"/>
    <property type="match status" value="1"/>
</dbReference>
<feature type="domain" description="EAL" evidence="11">
    <location>
        <begin position="229"/>
        <end position="481"/>
    </location>
</feature>
<evidence type="ECO:0000256" key="10">
    <source>
        <dbReference type="SAM" id="Phobius"/>
    </source>
</evidence>
<keyword evidence="3" id="KW-1003">Cell membrane</keyword>
<evidence type="ECO:0000256" key="9">
    <source>
        <dbReference type="ARBA" id="ARBA00034290"/>
    </source>
</evidence>
<keyword evidence="4" id="KW-0973">c-di-GMP</keyword>
<evidence type="ECO:0000313" key="13">
    <source>
        <dbReference type="Proteomes" id="UP001223743"/>
    </source>
</evidence>
<comment type="catalytic activity">
    <reaction evidence="9">
        <text>3',3'-c-di-GMP + H2O = 5'-phosphoguanylyl(3'-&gt;5')guanosine + H(+)</text>
        <dbReference type="Rhea" id="RHEA:24902"/>
        <dbReference type="ChEBI" id="CHEBI:15377"/>
        <dbReference type="ChEBI" id="CHEBI:15378"/>
        <dbReference type="ChEBI" id="CHEBI:58754"/>
        <dbReference type="ChEBI" id="CHEBI:58805"/>
        <dbReference type="EC" id="3.1.4.52"/>
    </reaction>
</comment>
<dbReference type="EMBL" id="JAUSWJ010000001">
    <property type="protein sequence ID" value="MDQ0518415.1"/>
    <property type="molecule type" value="Genomic_DNA"/>
</dbReference>
<dbReference type="RefSeq" id="WP_266283945.1">
    <property type="nucleotide sequence ID" value="NZ_JAPKNF010000004.1"/>
</dbReference>
<evidence type="ECO:0000256" key="5">
    <source>
        <dbReference type="ARBA" id="ARBA00022692"/>
    </source>
</evidence>
<sequence length="487" mass="52939">MTWSFAVATQRREVASDAEEALAHVTEVYGEATAALRHISAVQAAPCSPAHIREMLQLAEGSPVVVNIGYGRGDLVECNSWGPLSYRLEKARAAETMPDGVGVAVNWRPKNFGTDRAMLVLRSGGYSVLMDQRGFYSDWGGSDGSKLESVSLASGTALLASYAESRPPLKSDDDAVRSSFAADGWTVTVSQPAITFAGYLSSQRALLVPLAVALALLFGLLAILWLRYGLSMAGEFRAAVRRREISAHYQPVVELATGRCVGAEALARWRRADGSQVSPDVFIPLAERAGLIARVREQVVAAVVRDLGRWLRANAEAHVSINLSASELRSESILQEFEETFRVSGIDCRQIWLEVTETSLIDMAEARPTLVELRRRGHRLAIDDFGTGYSGLSYLQQLRVDILKIDRCFVEVIGSDAATRDVTGLVIALAHQLELDVVAEGVESEAQAAYLRQRGVAYAQGWLFAQPLPADGFLVFWSSQPGRIAAS</sequence>
<keyword evidence="6" id="KW-0378">Hydrolase</keyword>
<evidence type="ECO:0000256" key="2">
    <source>
        <dbReference type="ARBA" id="ARBA00012282"/>
    </source>
</evidence>
<evidence type="ECO:0000256" key="7">
    <source>
        <dbReference type="ARBA" id="ARBA00022989"/>
    </source>
</evidence>
<protein>
    <recommendedName>
        <fullName evidence="2">cyclic-guanylate-specific phosphodiesterase</fullName>
        <ecNumber evidence="2">3.1.4.52</ecNumber>
    </recommendedName>
</protein>
<keyword evidence="8 10" id="KW-0472">Membrane</keyword>
<evidence type="ECO:0000256" key="3">
    <source>
        <dbReference type="ARBA" id="ARBA00022475"/>
    </source>
</evidence>
<dbReference type="SUPFAM" id="SSF141868">
    <property type="entry name" value="EAL domain-like"/>
    <property type="match status" value="1"/>
</dbReference>
<keyword evidence="5 10" id="KW-0812">Transmembrane</keyword>
<comment type="caution">
    <text evidence="12">The sequence shown here is derived from an EMBL/GenBank/DDBJ whole genome shotgun (WGS) entry which is preliminary data.</text>
</comment>
<evidence type="ECO:0000256" key="6">
    <source>
        <dbReference type="ARBA" id="ARBA00022801"/>
    </source>
</evidence>
<keyword evidence="13" id="KW-1185">Reference proteome</keyword>
<dbReference type="PANTHER" id="PTHR33121">
    <property type="entry name" value="CYCLIC DI-GMP PHOSPHODIESTERASE PDEF"/>
    <property type="match status" value="1"/>
</dbReference>
<dbReference type="SMART" id="SM00052">
    <property type="entry name" value="EAL"/>
    <property type="match status" value="1"/>
</dbReference>
<evidence type="ECO:0000256" key="1">
    <source>
        <dbReference type="ARBA" id="ARBA00004651"/>
    </source>
</evidence>
<dbReference type="Proteomes" id="UP001223743">
    <property type="component" value="Unassembled WGS sequence"/>
</dbReference>
<dbReference type="InterPro" id="IPR024744">
    <property type="entry name" value="CSS-motif_dom"/>
</dbReference>
<reference evidence="12 13" key="1">
    <citation type="submission" date="2023-07" db="EMBL/GenBank/DDBJ databases">
        <title>Genomic Encyclopedia of Type Strains, Phase IV (KMG-IV): sequencing the most valuable type-strain genomes for metagenomic binning, comparative biology and taxonomic classification.</title>
        <authorList>
            <person name="Goeker M."/>
        </authorList>
    </citation>
    <scope>NUCLEOTIDE SEQUENCE [LARGE SCALE GENOMIC DNA]</scope>
    <source>
        <strain evidence="12 13">B1-1</strain>
    </source>
</reference>
<dbReference type="InterPro" id="IPR001633">
    <property type="entry name" value="EAL_dom"/>
</dbReference>
<feature type="transmembrane region" description="Helical" evidence="10">
    <location>
        <begin position="206"/>
        <end position="226"/>
    </location>
</feature>
<evidence type="ECO:0000259" key="11">
    <source>
        <dbReference type="PROSITE" id="PS50883"/>
    </source>
</evidence>
<organism evidence="12 13">
    <name type="scientific">Kaistia geumhonensis</name>
    <dbReference type="NCBI Taxonomy" id="410839"/>
    <lineage>
        <taxon>Bacteria</taxon>
        <taxon>Pseudomonadati</taxon>
        <taxon>Pseudomonadota</taxon>
        <taxon>Alphaproteobacteria</taxon>
        <taxon>Hyphomicrobiales</taxon>
        <taxon>Kaistiaceae</taxon>
        <taxon>Kaistia</taxon>
    </lineage>
</organism>
<name>A0ABU0MC79_9HYPH</name>
<dbReference type="PROSITE" id="PS50883">
    <property type="entry name" value="EAL"/>
    <property type="match status" value="1"/>
</dbReference>
<dbReference type="InterPro" id="IPR035919">
    <property type="entry name" value="EAL_sf"/>
</dbReference>
<proteinExistence type="predicted"/>
<evidence type="ECO:0000256" key="4">
    <source>
        <dbReference type="ARBA" id="ARBA00022636"/>
    </source>
</evidence>
<dbReference type="Pfam" id="PF00563">
    <property type="entry name" value="EAL"/>
    <property type="match status" value="1"/>
</dbReference>
<evidence type="ECO:0000313" key="12">
    <source>
        <dbReference type="EMBL" id="MDQ0518415.1"/>
    </source>
</evidence>
<accession>A0ABU0MC79</accession>
<dbReference type="InterPro" id="IPR050706">
    <property type="entry name" value="Cyclic-di-GMP_PDE-like"/>
</dbReference>
<dbReference type="PANTHER" id="PTHR33121:SF79">
    <property type="entry name" value="CYCLIC DI-GMP PHOSPHODIESTERASE PDED-RELATED"/>
    <property type="match status" value="1"/>
</dbReference>
<dbReference type="Gene3D" id="3.20.20.450">
    <property type="entry name" value="EAL domain"/>
    <property type="match status" value="1"/>
</dbReference>
<dbReference type="CDD" id="cd01948">
    <property type="entry name" value="EAL"/>
    <property type="match status" value="1"/>
</dbReference>
<keyword evidence="7 10" id="KW-1133">Transmembrane helix</keyword>